<keyword evidence="5" id="KW-1185">Reference proteome</keyword>
<reference evidence="4" key="1">
    <citation type="submission" date="2021-06" db="EMBL/GenBank/DDBJ databases">
        <title>Parelaphostrongylus tenuis whole genome reference sequence.</title>
        <authorList>
            <person name="Garwood T.J."/>
            <person name="Larsen P.A."/>
            <person name="Fountain-Jones N.M."/>
            <person name="Garbe J.R."/>
            <person name="Macchietto M.G."/>
            <person name="Kania S.A."/>
            <person name="Gerhold R.W."/>
            <person name="Richards J.E."/>
            <person name="Wolf T.M."/>
        </authorList>
    </citation>
    <scope>NUCLEOTIDE SEQUENCE</scope>
    <source>
        <strain evidence="4">MNPRO001-30</strain>
        <tissue evidence="4">Meninges</tissue>
    </source>
</reference>
<comment type="caution">
    <text evidence="4">The sequence shown here is derived from an EMBL/GenBank/DDBJ whole genome shotgun (WGS) entry which is preliminary data.</text>
</comment>
<evidence type="ECO:0000256" key="1">
    <source>
        <dbReference type="ARBA" id="ARBA00010394"/>
    </source>
</evidence>
<organism evidence="4 5">
    <name type="scientific">Parelaphostrongylus tenuis</name>
    <name type="common">Meningeal worm</name>
    <dbReference type="NCBI Taxonomy" id="148309"/>
    <lineage>
        <taxon>Eukaryota</taxon>
        <taxon>Metazoa</taxon>
        <taxon>Ecdysozoa</taxon>
        <taxon>Nematoda</taxon>
        <taxon>Chromadorea</taxon>
        <taxon>Rhabditida</taxon>
        <taxon>Rhabditina</taxon>
        <taxon>Rhabditomorpha</taxon>
        <taxon>Strongyloidea</taxon>
        <taxon>Metastrongylidae</taxon>
        <taxon>Parelaphostrongylus</taxon>
    </lineage>
</organism>
<dbReference type="Proteomes" id="UP001196413">
    <property type="component" value="Unassembled WGS sequence"/>
</dbReference>
<evidence type="ECO:0000256" key="3">
    <source>
        <dbReference type="ARBA" id="ARBA00022927"/>
    </source>
</evidence>
<dbReference type="InterPro" id="IPR011989">
    <property type="entry name" value="ARM-like"/>
</dbReference>
<keyword evidence="3" id="KW-0653">Protein transport</keyword>
<gene>
    <name evidence="4" type="ORF">KIN20_015869</name>
</gene>
<dbReference type="Gene3D" id="1.25.10.10">
    <property type="entry name" value="Leucine-rich Repeat Variant"/>
    <property type="match status" value="1"/>
</dbReference>
<dbReference type="EMBL" id="JAHQIW010003220">
    <property type="protein sequence ID" value="KAJ1357678.1"/>
    <property type="molecule type" value="Genomic_DNA"/>
</dbReference>
<dbReference type="InterPro" id="IPR016024">
    <property type="entry name" value="ARM-type_fold"/>
</dbReference>
<dbReference type="PANTHER" id="PTHR23316">
    <property type="entry name" value="IMPORTIN ALPHA"/>
    <property type="match status" value="1"/>
</dbReference>
<evidence type="ECO:0000256" key="2">
    <source>
        <dbReference type="ARBA" id="ARBA00022448"/>
    </source>
</evidence>
<evidence type="ECO:0000313" key="5">
    <source>
        <dbReference type="Proteomes" id="UP001196413"/>
    </source>
</evidence>
<accession>A0AAD5MKE8</accession>
<keyword evidence="2" id="KW-0813">Transport</keyword>
<evidence type="ECO:0000313" key="4">
    <source>
        <dbReference type="EMBL" id="KAJ1357678.1"/>
    </source>
</evidence>
<dbReference type="GO" id="GO:0015031">
    <property type="term" value="P:protein transport"/>
    <property type="evidence" value="ECO:0007669"/>
    <property type="project" value="UniProtKB-KW"/>
</dbReference>
<dbReference type="AlphaFoldDB" id="A0AAD5MKE8"/>
<dbReference type="SUPFAM" id="SSF48371">
    <property type="entry name" value="ARM repeat"/>
    <property type="match status" value="1"/>
</dbReference>
<sequence>MSDYRNRLVYLPERLRNMEDINKELGRRRRAAWAAIGVLKITLLLRVLDYHALPQKALENAAAIIARLTRISKQVTHLIVNQDGVNILKNAALLGMSELREQCMRALGNIALDCSDCLQKCNEAELLDSIAVILAQRSYALNEVSFTVWCANAITHGGVQSENVSIATITLLTGSLIKLLKDFAESPDDAENCLQILLSIADDVDPGPQIEVVLIEPGLAELLIEILNSSVEELHFAALHMLGYIIASDDHHREAVISWHQLLPILIVGDRLRQQSKSSDSIRHVIEGFSSTISRTA</sequence>
<comment type="similarity">
    <text evidence="1">Belongs to the importin alpha family.</text>
</comment>
<protein>
    <submittedName>
        <fullName evidence="4">Uncharacterized protein</fullName>
    </submittedName>
</protein>
<name>A0AAD5MKE8_PARTN</name>
<proteinExistence type="inferred from homology"/>